<sequence length="494" mass="58590">MLIDKRIDRLVKLIYKLSTEEFIQRKTLPDELSCSLRTVDAALYELKNEMERKHTDMTIEYVDSETMYLKGKDDAFLKQLLHQYYIQDDMVCFFLSVISKNTSAKTFVEEQYISRATFFRKLKLFKKWLERFQLSFDLRSLKIHGDERQIRHFYFSLLIEITGKLMWPFSFQKTMIEKRVEQIIETLSLRLSPVQKEAYIYHLAIQHYRIENGFYSPGYDIPFPANIKEKLMSECHLILNGIPEEYRKGEEDFLLMMIVNSPSHYHPLEIVRQNIEIHQKTQTEAWLFTVMFTEKLGALFPSALNKENMNHIKGHLIQLYCYYEHHATNFLHYKDMIYANAITKQHPLLSSIVHQLADETENNGFKRSPTAHTRYLLMLYTFVDIDKLQPALRLLILSREGPIYEETLAEKIMSYVPFQLEISTSTIQNKNVSEEGYSLILTDMPFVRGSTDNILYMHSPPTDGDWRRIYDRCASAYWYRLNANKQLPSVMTRR</sequence>
<keyword evidence="1" id="KW-0805">Transcription regulation</keyword>
<dbReference type="InterPro" id="IPR007737">
    <property type="entry name" value="Mga_HTH"/>
</dbReference>
<dbReference type="Proteomes" id="UP000027142">
    <property type="component" value="Chromosome"/>
</dbReference>
<organism evidence="4 5">
    <name type="scientific">Shouchella lehensis G1</name>
    <dbReference type="NCBI Taxonomy" id="1246626"/>
    <lineage>
        <taxon>Bacteria</taxon>
        <taxon>Bacillati</taxon>
        <taxon>Bacillota</taxon>
        <taxon>Bacilli</taxon>
        <taxon>Bacillales</taxon>
        <taxon>Bacillaceae</taxon>
        <taxon>Shouchella</taxon>
    </lineage>
</organism>
<evidence type="ECO:0000313" key="4">
    <source>
        <dbReference type="EMBL" id="AIC94423.1"/>
    </source>
</evidence>
<reference evidence="4 5" key="1">
    <citation type="journal article" date="2014" name="Gene">
        <title>A comparative genomic analysis of the alkalitolerant soil bacterium Bacillus lehensis G1.</title>
        <authorList>
            <person name="Noor Y.M."/>
            <person name="Samsulrizal N.H."/>
            <person name="Jema'on N.A."/>
            <person name="Low K.O."/>
            <person name="Ramli A.N."/>
            <person name="Alias N.I."/>
            <person name="Damis S.I."/>
            <person name="Fuzi S.F."/>
            <person name="Isa M.N."/>
            <person name="Murad A.M."/>
            <person name="Raih M.F."/>
            <person name="Bakar F.D."/>
            <person name="Najimudin N."/>
            <person name="Mahadi N.M."/>
            <person name="Illias R.M."/>
        </authorList>
    </citation>
    <scope>NUCLEOTIDE SEQUENCE [LARGE SCALE GENOMIC DNA]</scope>
    <source>
        <strain evidence="4 5">G1</strain>
    </source>
</reference>
<dbReference type="KEGG" id="ble:BleG1_1845"/>
<dbReference type="InterPro" id="IPR050661">
    <property type="entry name" value="BglG_antiterminators"/>
</dbReference>
<gene>
    <name evidence="4" type="ORF">BleG1_1845</name>
</gene>
<feature type="domain" description="Mga helix-turn-helix" evidence="3">
    <location>
        <begin position="77"/>
        <end position="157"/>
    </location>
</feature>
<dbReference type="PANTHER" id="PTHR30185">
    <property type="entry name" value="CRYPTIC BETA-GLUCOSIDE BGL OPERON ANTITERMINATOR"/>
    <property type="match status" value="1"/>
</dbReference>
<dbReference type="HOGENOM" id="CLU_542552_0_0_9"/>
<dbReference type="AlphaFoldDB" id="A0A060M1J9"/>
<evidence type="ECO:0000259" key="3">
    <source>
        <dbReference type="Pfam" id="PF05043"/>
    </source>
</evidence>
<dbReference type="eggNOG" id="COG3711">
    <property type="taxonomic scope" value="Bacteria"/>
</dbReference>
<keyword evidence="2" id="KW-0804">Transcription</keyword>
<evidence type="ECO:0000313" key="5">
    <source>
        <dbReference type="Proteomes" id="UP000027142"/>
    </source>
</evidence>
<evidence type="ECO:0000256" key="1">
    <source>
        <dbReference type="ARBA" id="ARBA00023015"/>
    </source>
</evidence>
<dbReference type="PANTHER" id="PTHR30185:SF18">
    <property type="entry name" value="TRANSCRIPTIONAL REGULATOR MTLR"/>
    <property type="match status" value="1"/>
</dbReference>
<dbReference type="Pfam" id="PF05043">
    <property type="entry name" value="Mga"/>
    <property type="match status" value="1"/>
</dbReference>
<dbReference type="PATRIC" id="fig|1246626.3.peg.1840"/>
<name>A0A060M1J9_9BACI</name>
<keyword evidence="5" id="KW-1185">Reference proteome</keyword>
<accession>A0A060M1J9</accession>
<dbReference type="RefSeq" id="WP_038479791.1">
    <property type="nucleotide sequence ID" value="NZ_CP003923.1"/>
</dbReference>
<proteinExistence type="predicted"/>
<dbReference type="EMBL" id="CP003923">
    <property type="protein sequence ID" value="AIC94423.1"/>
    <property type="molecule type" value="Genomic_DNA"/>
</dbReference>
<evidence type="ECO:0000256" key="2">
    <source>
        <dbReference type="ARBA" id="ARBA00023163"/>
    </source>
</evidence>
<dbReference type="OrthoDB" id="2260273at2"/>
<protein>
    <recommendedName>
        <fullName evidence="3">Mga helix-turn-helix domain-containing protein</fullName>
    </recommendedName>
</protein>
<dbReference type="STRING" id="1246626.BleG1_1845"/>